<dbReference type="InterPro" id="IPR025380">
    <property type="entry name" value="DUF4369"/>
</dbReference>
<dbReference type="Proteomes" id="UP001254488">
    <property type="component" value="Unassembled WGS sequence"/>
</dbReference>
<name>A0ABU2Y854_9FLAO</name>
<feature type="signal peptide" evidence="1">
    <location>
        <begin position="1"/>
        <end position="21"/>
    </location>
</feature>
<dbReference type="EMBL" id="JAVRHZ010000001">
    <property type="protein sequence ID" value="MDT0554375.1"/>
    <property type="molecule type" value="Genomic_DNA"/>
</dbReference>
<feature type="domain" description="DUF4369" evidence="2">
    <location>
        <begin position="26"/>
        <end position="123"/>
    </location>
</feature>
<feature type="chain" id="PRO_5045960907" evidence="1">
    <location>
        <begin position="22"/>
        <end position="236"/>
    </location>
</feature>
<comment type="caution">
    <text evidence="3">The sequence shown here is derived from an EMBL/GenBank/DDBJ whole genome shotgun (WGS) entry which is preliminary data.</text>
</comment>
<evidence type="ECO:0000259" key="2">
    <source>
        <dbReference type="Pfam" id="PF14289"/>
    </source>
</evidence>
<organism evidence="3 4">
    <name type="scientific">Patiriisocius hiemis</name>
    <dbReference type="NCBI Taxonomy" id="3075604"/>
    <lineage>
        <taxon>Bacteria</taxon>
        <taxon>Pseudomonadati</taxon>
        <taxon>Bacteroidota</taxon>
        <taxon>Flavobacteriia</taxon>
        <taxon>Flavobacteriales</taxon>
        <taxon>Flavobacteriaceae</taxon>
        <taxon>Patiriisocius</taxon>
    </lineage>
</organism>
<keyword evidence="4" id="KW-1185">Reference proteome</keyword>
<protein>
    <submittedName>
        <fullName evidence="3">DUF4369 domain-containing protein</fullName>
    </submittedName>
</protein>
<reference evidence="3 4" key="1">
    <citation type="submission" date="2023-09" db="EMBL/GenBank/DDBJ databases">
        <authorList>
            <person name="Rey-Velasco X."/>
        </authorList>
    </citation>
    <scope>NUCLEOTIDE SEQUENCE [LARGE SCALE GENOMIC DNA]</scope>
    <source>
        <strain evidence="3 4">W242</strain>
    </source>
</reference>
<evidence type="ECO:0000313" key="4">
    <source>
        <dbReference type="Proteomes" id="UP001254488"/>
    </source>
</evidence>
<evidence type="ECO:0000313" key="3">
    <source>
        <dbReference type="EMBL" id="MDT0554375.1"/>
    </source>
</evidence>
<proteinExistence type="predicted"/>
<evidence type="ECO:0000256" key="1">
    <source>
        <dbReference type="SAM" id="SignalP"/>
    </source>
</evidence>
<accession>A0ABU2Y854</accession>
<dbReference type="RefSeq" id="WP_311331341.1">
    <property type="nucleotide sequence ID" value="NZ_JAVRHZ010000001.1"/>
</dbReference>
<dbReference type="PROSITE" id="PS51257">
    <property type="entry name" value="PROKAR_LIPOPROTEIN"/>
    <property type="match status" value="1"/>
</dbReference>
<dbReference type="Pfam" id="PF14289">
    <property type="entry name" value="DUF4369"/>
    <property type="match status" value="1"/>
</dbReference>
<gene>
    <name evidence="3" type="ORF">RM538_00045</name>
</gene>
<sequence length="236" mass="26826">MKYLVSLLVFAIILSSCESSSENTMILTGNIEGLKKGTVLLQKIEDTLLLSIDSVTINGDPTFTFKDEITSPEVYYLYLRLKDGSLLDERIPFFAEPSEINITTSLKSFAIDAEITGSLNQDKSKEYNKLMQRYRDRNLELIENEFIARKDGKDSAANALRKQQNALQRSSYLATINFARNNPDIELSPYLLINETPDINIKYLDTIYNSLAPKIKDSKYGKDLESLIKNRKSLED</sequence>
<keyword evidence="1" id="KW-0732">Signal</keyword>